<dbReference type="InterPro" id="IPR031325">
    <property type="entry name" value="RHS_repeat"/>
</dbReference>
<evidence type="ECO:0000313" key="1">
    <source>
        <dbReference type="EMBL" id="RHB37091.1"/>
    </source>
</evidence>
<dbReference type="InterPro" id="IPR006530">
    <property type="entry name" value="YD"/>
</dbReference>
<dbReference type="PROSITE" id="PS51257">
    <property type="entry name" value="PROKAR_LIPOPROTEIN"/>
    <property type="match status" value="1"/>
</dbReference>
<gene>
    <name evidence="1" type="ORF">DW888_05960</name>
</gene>
<dbReference type="Pfam" id="PF05593">
    <property type="entry name" value="RHS_repeat"/>
    <property type="match status" value="1"/>
</dbReference>
<protein>
    <recommendedName>
        <fullName evidence="3">RHS repeat protein</fullName>
    </recommendedName>
</protein>
<reference evidence="1 2" key="1">
    <citation type="submission" date="2018-08" db="EMBL/GenBank/DDBJ databases">
        <title>A genome reference for cultivated species of the human gut microbiota.</title>
        <authorList>
            <person name="Zou Y."/>
            <person name="Xue W."/>
            <person name="Luo G."/>
        </authorList>
    </citation>
    <scope>NUCLEOTIDE SEQUENCE [LARGE SCALE GENOMIC DNA]</scope>
    <source>
        <strain evidence="1 2">AM40-30BH</strain>
    </source>
</reference>
<dbReference type="EMBL" id="QSGO01000003">
    <property type="protein sequence ID" value="RHB37091.1"/>
    <property type="molecule type" value="Genomic_DNA"/>
</dbReference>
<organism evidence="1 2">
    <name type="scientific">Bacteroides nordii</name>
    <dbReference type="NCBI Taxonomy" id="291645"/>
    <lineage>
        <taxon>Bacteria</taxon>
        <taxon>Pseudomonadati</taxon>
        <taxon>Bacteroidota</taxon>
        <taxon>Bacteroidia</taxon>
        <taxon>Bacteroidales</taxon>
        <taxon>Bacteroidaceae</taxon>
        <taxon>Bacteroides</taxon>
    </lineage>
</organism>
<dbReference type="RefSeq" id="WP_122201068.1">
    <property type="nucleotide sequence ID" value="NZ_CABJFV010000003.1"/>
</dbReference>
<dbReference type="NCBIfam" id="TIGR01643">
    <property type="entry name" value="YD_repeat_2x"/>
    <property type="match status" value="1"/>
</dbReference>
<evidence type="ECO:0008006" key="3">
    <source>
        <dbReference type="Google" id="ProtNLM"/>
    </source>
</evidence>
<proteinExistence type="predicted"/>
<accession>A0A413VUA3</accession>
<evidence type="ECO:0000313" key="2">
    <source>
        <dbReference type="Proteomes" id="UP000284379"/>
    </source>
</evidence>
<name>A0A413VUA3_9BACE</name>
<dbReference type="Proteomes" id="UP000284379">
    <property type="component" value="Unassembled WGS sequence"/>
</dbReference>
<dbReference type="AlphaFoldDB" id="A0A413VUA3"/>
<sequence length="1196" mass="137637">MKKILFRIRSLIFSGLILSCPFFSLFAQDELVPVITRPSSEALALEKYGEIPTDLYTGRVNIDIPLLNITEHNIEIPIKINYFGGGIKVMEDDGPIGLGWTLCLGGMISRSVCGMPDEMYDPTLNVVGYNRLEELFSYTSMNDRREFVELIKNRTFDYNPADQYRMINNYCKIGYMSSHYGKQYDQGHFDTAQDTYSFNFMGMSGVFVMDKNGHCTIQSESSISIEYRLSRIFIAKDPNGYIYKFEQKELSKFQYKIKDQVFPDDPGLERDGTYEYPSAWWLTSITSPTGEHIEFNYKVIKNTECAITDYSIIDWEYKLKYYVSTLHFPCQEREKLVNGISTTPYETRITDKVQLMSIVGRNSITRFEYEGDSCYRQLKTIKYIPNKLTENVIYTTINFCRSNFDTDDVIQRTRLDSLIIRGEDHTTTRTFKFGYTTNEIYGKKLRQRDHWGYWIPNNALYPAANYFERRPYISSNSGNRHAYPDGSTLGILQSIIYPTGRKSEFTWEPNTFSRLGLTAQRTAVSDNSFFETLEVYQDTLAHQTTLKGKRMGQLLETSCNIRIPQSIRLDFSQYYPAGIIGNDDPASYNNCITGWTNNDTIFYGQPLPYVEITFPDNTKRIVRINKYSIDKPVSIYAVQKGTYTFKLKNPAMEWSGYQPHLCGLFYDVFESPDCSDCGKISIHYYSLRSPIASDTYATGGCRIKMIKHITGTDTIARLYNYSEDGRDRDSPSSGVLTYIPRYGSMIAKAYQPEQPLNSNGLGVCFLFAEAESSIISLTSHPIPTTLNGGSHIEYAKVTENIIKNGHLDPLDPQRADRHEIVYEYITSADLDCADIDETNYQMYVRADMIKLTSQRYKRGMLKRKTEHTDEKKVTEYQYNIPEKNDTPITTGSLFVVGDYVDMRFIWRQCPEYDAILAYKDYGMVKYRVIPYNKQIEEIKTTGDITTNYQKYTYSSRLYSPYTWANAPLSHSTIDSQGDTVTQYYTYTRKNKIHTCISIKQGRITDAYRNEYNDKSQLTAKYIAKLNPGNLPLASSYKLGNWPIITENQNPALYQLTNVLTESYQYDRDRLVQVTDETSGISTVYLWAYNGTHPIAEIRNATFANVAQSLGGDYMVNQLYNSYTPDMNVVNNLRNVLINSQVTTMTFKLLVGVTSITDARGIKTSYEYDSFGNLKDIRDLNNRLLQTIQVHYIGEYL</sequence>
<comment type="caution">
    <text evidence="1">The sequence shown here is derived from an EMBL/GenBank/DDBJ whole genome shotgun (WGS) entry which is preliminary data.</text>
</comment>